<keyword evidence="1" id="KW-0732">Signal</keyword>
<keyword evidence="3" id="KW-1185">Reference proteome</keyword>
<feature type="chain" id="PRO_5030568845" evidence="1">
    <location>
        <begin position="24"/>
        <end position="118"/>
    </location>
</feature>
<evidence type="ECO:0000313" key="3">
    <source>
        <dbReference type="Proteomes" id="UP000534294"/>
    </source>
</evidence>
<proteinExistence type="predicted"/>
<comment type="caution">
    <text evidence="2">The sequence shown here is derived from an EMBL/GenBank/DDBJ whole genome shotgun (WGS) entry which is preliminary data.</text>
</comment>
<dbReference type="RefSeq" id="WP_184209915.1">
    <property type="nucleotide sequence ID" value="NZ_JACHIF010000006.1"/>
</dbReference>
<feature type="signal peptide" evidence="1">
    <location>
        <begin position="1"/>
        <end position="23"/>
    </location>
</feature>
<dbReference type="EMBL" id="JACHIF010000006">
    <property type="protein sequence ID" value="MBB5038788.1"/>
    <property type="molecule type" value="Genomic_DNA"/>
</dbReference>
<accession>A0A7W7YM89</accession>
<name>A0A7W7YM89_9BACT</name>
<dbReference type="AlphaFoldDB" id="A0A7W7YM89"/>
<gene>
    <name evidence="2" type="ORF">HNQ64_003053</name>
</gene>
<sequence>MKSTLFILALAAFSGISVTSAQAGDIETVMKEAMKGNTSLHSKVATGKGTPEDAKKLLAYFKTLPSDSPPEGDSASWKEKTSKLIDAAQGVVDGKPGATKVLQEAGNCKACHSVHKGK</sequence>
<organism evidence="2 3">
    <name type="scientific">Prosthecobacter dejongeii</name>
    <dbReference type="NCBI Taxonomy" id="48465"/>
    <lineage>
        <taxon>Bacteria</taxon>
        <taxon>Pseudomonadati</taxon>
        <taxon>Verrucomicrobiota</taxon>
        <taxon>Verrucomicrobiia</taxon>
        <taxon>Verrucomicrobiales</taxon>
        <taxon>Verrucomicrobiaceae</taxon>
        <taxon>Prosthecobacter</taxon>
    </lineage>
</organism>
<dbReference type="Proteomes" id="UP000534294">
    <property type="component" value="Unassembled WGS sequence"/>
</dbReference>
<evidence type="ECO:0000256" key="1">
    <source>
        <dbReference type="SAM" id="SignalP"/>
    </source>
</evidence>
<protein>
    <submittedName>
        <fullName evidence="2">Cytochrome c556</fullName>
    </submittedName>
</protein>
<evidence type="ECO:0000313" key="2">
    <source>
        <dbReference type="EMBL" id="MBB5038788.1"/>
    </source>
</evidence>
<reference evidence="2 3" key="1">
    <citation type="submission" date="2020-08" db="EMBL/GenBank/DDBJ databases">
        <title>Genomic Encyclopedia of Type Strains, Phase IV (KMG-IV): sequencing the most valuable type-strain genomes for metagenomic binning, comparative biology and taxonomic classification.</title>
        <authorList>
            <person name="Goeker M."/>
        </authorList>
    </citation>
    <scope>NUCLEOTIDE SEQUENCE [LARGE SCALE GENOMIC DNA]</scope>
    <source>
        <strain evidence="2 3">DSM 12251</strain>
    </source>
</reference>